<accession>A0AA88DIS0</accession>
<dbReference type="GO" id="GO:0016860">
    <property type="term" value="F:intramolecular oxidoreductase activity"/>
    <property type="evidence" value="ECO:0007669"/>
    <property type="project" value="UniProtKB-ARBA"/>
</dbReference>
<evidence type="ECO:0000256" key="2">
    <source>
        <dbReference type="ARBA" id="ARBA00006599"/>
    </source>
</evidence>
<reference evidence="4" key="1">
    <citation type="submission" date="2023-07" db="EMBL/GenBank/DDBJ databases">
        <title>draft genome sequence of fig (Ficus carica).</title>
        <authorList>
            <person name="Takahashi T."/>
            <person name="Nishimura K."/>
        </authorList>
    </citation>
    <scope>NUCLEOTIDE SEQUENCE</scope>
</reference>
<dbReference type="InterPro" id="IPR036188">
    <property type="entry name" value="FAD/NAD-bd_sf"/>
</dbReference>
<protein>
    <recommendedName>
        <fullName evidence="6">Lycopene beta-cyclase</fullName>
    </recommendedName>
</protein>
<dbReference type="GO" id="GO:0016117">
    <property type="term" value="P:carotenoid biosynthetic process"/>
    <property type="evidence" value="ECO:0007669"/>
    <property type="project" value="InterPro"/>
</dbReference>
<sequence length="413" mass="47030">MSSRPTLGRIKSSNSCNFHELKPDSKLEILDFDLPQFNPCGESRLDVIIIGTGPAGLCLAEQVDEFESLKLENCLERTWPIASLYIDEKKTKYLKRHYGQVSTKKLKSELMQRCLSNGVLFHKAKVWKIEHQMLESSILCDDGKELKSSLVVDASRFRSTFLENDKPRNHGYQIGYEILAEVNGHPFDINEMVLMDLRDSHLENEPYLRASNSIIPTFLYAMPFDSNLIFLEETTLVSRPALSYAEVKRRLDLRLCHLGIRAKKIIQEEKSLIPMGGPLPRIPQNVMAISGSSGLVHPSTGYMLARTMGLSTELADTIAKGLGSTKTVSGKTLRHKVWNSLWPIERRCAREYYCYGMETMLKLDLSEIRRFFDAFFDTSPYYWEGFLSSRLNLGDLALFSLSIFGRGSRKMSK</sequence>
<dbReference type="EMBL" id="BTGU01000024">
    <property type="protein sequence ID" value="GMN46869.1"/>
    <property type="molecule type" value="Genomic_DNA"/>
</dbReference>
<dbReference type="Pfam" id="PF05834">
    <property type="entry name" value="Lycopene_cycl"/>
    <property type="match status" value="1"/>
</dbReference>
<comment type="pathway">
    <text evidence="1">Carotenoid biosynthesis.</text>
</comment>
<dbReference type="AlphaFoldDB" id="A0AA88DIS0"/>
<keyword evidence="3" id="KW-0413">Isomerase</keyword>
<dbReference type="PANTHER" id="PTHR39757:SF9">
    <property type="entry name" value="CAPSANTHIN_CAPSORUBIN SYNTHASE, CHROMOPLAST PROTEIN"/>
    <property type="match status" value="1"/>
</dbReference>
<dbReference type="Gramene" id="FCD_00026402-RA">
    <property type="protein sequence ID" value="FCD_00026402-RA:cds"/>
    <property type="gene ID" value="FCD_00026402"/>
</dbReference>
<evidence type="ECO:0008006" key="6">
    <source>
        <dbReference type="Google" id="ProtNLM"/>
    </source>
</evidence>
<dbReference type="NCBIfam" id="TIGR01790">
    <property type="entry name" value="carotene-cycl"/>
    <property type="match status" value="1"/>
</dbReference>
<organism evidence="4 5">
    <name type="scientific">Ficus carica</name>
    <name type="common">Common fig</name>
    <dbReference type="NCBI Taxonomy" id="3494"/>
    <lineage>
        <taxon>Eukaryota</taxon>
        <taxon>Viridiplantae</taxon>
        <taxon>Streptophyta</taxon>
        <taxon>Embryophyta</taxon>
        <taxon>Tracheophyta</taxon>
        <taxon>Spermatophyta</taxon>
        <taxon>Magnoliopsida</taxon>
        <taxon>eudicotyledons</taxon>
        <taxon>Gunneridae</taxon>
        <taxon>Pentapetalae</taxon>
        <taxon>rosids</taxon>
        <taxon>fabids</taxon>
        <taxon>Rosales</taxon>
        <taxon>Moraceae</taxon>
        <taxon>Ficeae</taxon>
        <taxon>Ficus</taxon>
    </lineage>
</organism>
<dbReference type="GO" id="GO:0016705">
    <property type="term" value="F:oxidoreductase activity, acting on paired donors, with incorporation or reduction of molecular oxygen"/>
    <property type="evidence" value="ECO:0007669"/>
    <property type="project" value="InterPro"/>
</dbReference>
<keyword evidence="5" id="KW-1185">Reference proteome</keyword>
<evidence type="ECO:0000256" key="3">
    <source>
        <dbReference type="ARBA" id="ARBA00023235"/>
    </source>
</evidence>
<dbReference type="SUPFAM" id="SSF51905">
    <property type="entry name" value="FAD/NAD(P)-binding domain"/>
    <property type="match status" value="1"/>
</dbReference>
<evidence type="ECO:0000256" key="1">
    <source>
        <dbReference type="ARBA" id="ARBA00004829"/>
    </source>
</evidence>
<dbReference type="Gene3D" id="3.50.50.60">
    <property type="entry name" value="FAD/NAD(P)-binding domain"/>
    <property type="match status" value="1"/>
</dbReference>
<comment type="caution">
    <text evidence="4">The sequence shown here is derived from an EMBL/GenBank/DDBJ whole genome shotgun (WGS) entry which is preliminary data.</text>
</comment>
<dbReference type="PANTHER" id="PTHR39757">
    <property type="match status" value="1"/>
</dbReference>
<name>A0AA88DIS0_FICCA</name>
<comment type="similarity">
    <text evidence="2">Belongs to the lycopene cyclase family.</text>
</comment>
<evidence type="ECO:0000313" key="5">
    <source>
        <dbReference type="Proteomes" id="UP001187192"/>
    </source>
</evidence>
<dbReference type="Proteomes" id="UP001187192">
    <property type="component" value="Unassembled WGS sequence"/>
</dbReference>
<gene>
    <name evidence="4" type="ORF">TIFTF001_016041</name>
</gene>
<proteinExistence type="inferred from homology"/>
<evidence type="ECO:0000313" key="4">
    <source>
        <dbReference type="EMBL" id="GMN46869.1"/>
    </source>
</evidence>
<dbReference type="InterPro" id="IPR010108">
    <property type="entry name" value="Lycopene_cyclase_b/e"/>
</dbReference>